<reference evidence="2 3" key="1">
    <citation type="submission" date="2019-04" db="EMBL/GenBank/DDBJ databases">
        <title>Annotation for the trematode Fasciola gigantica.</title>
        <authorList>
            <person name="Choi Y.-J."/>
        </authorList>
    </citation>
    <scope>NUCLEOTIDE SEQUENCE [LARGE SCALE GENOMIC DNA]</scope>
    <source>
        <strain evidence="2">Uganda_cow_1</strain>
    </source>
</reference>
<name>A0A504ZE54_FASGI</name>
<dbReference type="STRING" id="46835.A0A504ZE54"/>
<keyword evidence="3" id="KW-1185">Reference proteome</keyword>
<organism evidence="2 3">
    <name type="scientific">Fasciola gigantica</name>
    <name type="common">Giant liver fluke</name>
    <dbReference type="NCBI Taxonomy" id="46835"/>
    <lineage>
        <taxon>Eukaryota</taxon>
        <taxon>Metazoa</taxon>
        <taxon>Spiralia</taxon>
        <taxon>Lophotrochozoa</taxon>
        <taxon>Platyhelminthes</taxon>
        <taxon>Trematoda</taxon>
        <taxon>Digenea</taxon>
        <taxon>Plagiorchiida</taxon>
        <taxon>Echinostomata</taxon>
        <taxon>Echinostomatoidea</taxon>
        <taxon>Fasciolidae</taxon>
        <taxon>Fasciola</taxon>
    </lineage>
</organism>
<dbReference type="Gene3D" id="3.40.50.720">
    <property type="entry name" value="NAD(P)-binding Rossmann-like Domain"/>
    <property type="match status" value="1"/>
</dbReference>
<accession>A0A504ZE54</accession>
<comment type="caution">
    <text evidence="2">The sequence shown here is derived from an EMBL/GenBank/DDBJ whole genome shotgun (WGS) entry which is preliminary data.</text>
</comment>
<dbReference type="InterPro" id="IPR002347">
    <property type="entry name" value="SDR_fam"/>
</dbReference>
<dbReference type="InterPro" id="IPR036291">
    <property type="entry name" value="NAD(P)-bd_dom_sf"/>
</dbReference>
<dbReference type="PANTHER" id="PTHR43157">
    <property type="entry name" value="PHOSPHATIDYLINOSITOL-GLYCAN BIOSYNTHESIS CLASS F PROTEIN-RELATED"/>
    <property type="match status" value="1"/>
</dbReference>
<evidence type="ECO:0000313" key="3">
    <source>
        <dbReference type="Proteomes" id="UP000316759"/>
    </source>
</evidence>
<dbReference type="PANTHER" id="PTHR43157:SF31">
    <property type="entry name" value="PHOSPHATIDYLINOSITOL-GLYCAN BIOSYNTHESIS CLASS F PROTEIN"/>
    <property type="match status" value="1"/>
</dbReference>
<dbReference type="PRINTS" id="PR00081">
    <property type="entry name" value="GDHRDH"/>
</dbReference>
<evidence type="ECO:0000313" key="2">
    <source>
        <dbReference type="EMBL" id="TPP67590.1"/>
    </source>
</evidence>
<gene>
    <name evidence="2" type="ORF">FGIG_10169</name>
</gene>
<keyword evidence="1" id="KW-0560">Oxidoreductase</keyword>
<sequence length="333" mass="37075">MEMYMIVGIFLAIVLVLLHLIRTYLSGAKCLLRQRLDGKVIVVTGCNTGIGLETVAELARRGARVIMACRDLRKAEKSRAEILERYGVNNNQSTKLNLASENLESSIKPVTKEQLICESLDLASVPSIKNFAERLLQNETAIHMLINNAGVMVSDFQLTEYGFEKNMGVNHLGHFLLTHLLLPRLCSASGAKVINVSSDSHYFSRINIRDLNKPLRGSYYAHSKLAMVIHARELSRRYADQGLVAVSLHPGLTSTELFRQPTILNYLIRTIVFPFIKTPWDGAQTTLLCALSPKLIPGGYYRNCAPCQPNKQALDDTVCECVWGVSEKLVVDS</sequence>
<dbReference type="CDD" id="cd05327">
    <property type="entry name" value="retinol-DH_like_SDR_c_like"/>
    <property type="match status" value="1"/>
</dbReference>
<evidence type="ECO:0000256" key="1">
    <source>
        <dbReference type="ARBA" id="ARBA00023002"/>
    </source>
</evidence>
<dbReference type="EMBL" id="SUNJ01000521">
    <property type="protein sequence ID" value="TPP67590.1"/>
    <property type="molecule type" value="Genomic_DNA"/>
</dbReference>
<dbReference type="Pfam" id="PF00106">
    <property type="entry name" value="adh_short"/>
    <property type="match status" value="2"/>
</dbReference>
<dbReference type="AlphaFoldDB" id="A0A504ZE54"/>
<protein>
    <submittedName>
        <fullName evidence="2">Retinol dehydrogenase 12</fullName>
    </submittedName>
</protein>
<dbReference type="Proteomes" id="UP000316759">
    <property type="component" value="Unassembled WGS sequence"/>
</dbReference>
<dbReference type="OrthoDB" id="191139at2759"/>
<proteinExistence type="predicted"/>
<dbReference type="SUPFAM" id="SSF51735">
    <property type="entry name" value="NAD(P)-binding Rossmann-fold domains"/>
    <property type="match status" value="1"/>
</dbReference>
<dbReference type="GO" id="GO:0016491">
    <property type="term" value="F:oxidoreductase activity"/>
    <property type="evidence" value="ECO:0007669"/>
    <property type="project" value="UniProtKB-KW"/>
</dbReference>